<evidence type="ECO:0000259" key="5">
    <source>
        <dbReference type="Pfam" id="PF05227"/>
    </source>
</evidence>
<reference evidence="6 7" key="1">
    <citation type="submission" date="2019-03" db="EMBL/GenBank/DDBJ databases">
        <title>Flavobacterium AR-3-4 sp. nov. isolated from arctic soil.</title>
        <authorList>
            <person name="Chaudhary D.K."/>
        </authorList>
    </citation>
    <scope>NUCLEOTIDE SEQUENCE [LARGE SCALE GENOMIC DNA]</scope>
    <source>
        <strain evidence="6 7">AR-3-4</strain>
    </source>
</reference>
<dbReference type="InterPro" id="IPR036097">
    <property type="entry name" value="HisK_dim/P_sf"/>
</dbReference>
<comment type="caution">
    <text evidence="6">The sequence shown here is derived from an EMBL/GenBank/DDBJ whole genome shotgun (WGS) entry which is preliminary data.</text>
</comment>
<dbReference type="AlphaFoldDB" id="A0A4R5C226"/>
<evidence type="ECO:0000313" key="7">
    <source>
        <dbReference type="Proteomes" id="UP000295479"/>
    </source>
</evidence>
<protein>
    <recommendedName>
        <fullName evidence="2">histidine kinase</fullName>
        <ecNumber evidence="2">2.7.13.3</ecNumber>
    </recommendedName>
</protein>
<keyword evidence="7" id="KW-1185">Reference proteome</keyword>
<evidence type="ECO:0000256" key="1">
    <source>
        <dbReference type="ARBA" id="ARBA00000085"/>
    </source>
</evidence>
<dbReference type="Proteomes" id="UP000295479">
    <property type="component" value="Unassembled WGS sequence"/>
</dbReference>
<dbReference type="Gene3D" id="1.10.287.130">
    <property type="match status" value="1"/>
</dbReference>
<sequence length="331" mass="38019">MKTILLRKIILFSILIILANSLIGYSIYKNHQKDEEARQSLKISQGVIRYSNLILSHIKDIETSARGYVITHDSVFLNPFNRSSSNIHVSLDQLKFLALNNPGQRRRVDSLGSYMKKRLDFALQMIELRNNEGLTIAIDYVSSGIGKNYTDSIRKITNSINEEEGFILQQQKVANEQNQRSNTRFAITLFLLMSFFTISLLIAAINYLNQNKKKLLRASELVLANKELAFQNKEKEKRALELLSANQELSTTKNNLKRYIKGLEEMIAMTSHRVRQPIANILGLADILHQSHSSPLELKQIIIYIKESAFKLDVFTKELTDYMVNLNQKKK</sequence>
<feature type="transmembrane region" description="Helical" evidence="4">
    <location>
        <begin position="185"/>
        <end position="208"/>
    </location>
</feature>
<dbReference type="RefSeq" id="WP_132009859.1">
    <property type="nucleotide sequence ID" value="NZ_SMFK01000024.1"/>
</dbReference>
<feature type="domain" description="CHASE3" evidence="5">
    <location>
        <begin position="39"/>
        <end position="172"/>
    </location>
</feature>
<evidence type="ECO:0000313" key="6">
    <source>
        <dbReference type="EMBL" id="TDD93658.1"/>
    </source>
</evidence>
<feature type="transmembrane region" description="Helical" evidence="4">
    <location>
        <begin position="9"/>
        <end position="28"/>
    </location>
</feature>
<dbReference type="CDD" id="cd19410">
    <property type="entry name" value="HK9-like_sensor"/>
    <property type="match status" value="1"/>
</dbReference>
<dbReference type="Pfam" id="PF05227">
    <property type="entry name" value="CHASE3"/>
    <property type="match status" value="1"/>
</dbReference>
<evidence type="ECO:0000256" key="2">
    <source>
        <dbReference type="ARBA" id="ARBA00012438"/>
    </source>
</evidence>
<dbReference type="EC" id="2.7.13.3" evidence="2"/>
<dbReference type="OrthoDB" id="9766459at2"/>
<evidence type="ECO:0000256" key="3">
    <source>
        <dbReference type="SAM" id="Coils"/>
    </source>
</evidence>
<keyword evidence="4" id="KW-1133">Transmembrane helix</keyword>
<dbReference type="InterPro" id="IPR003661">
    <property type="entry name" value="HisK_dim/P_dom"/>
</dbReference>
<dbReference type="InterPro" id="IPR007891">
    <property type="entry name" value="CHASE3"/>
</dbReference>
<dbReference type="CDD" id="cd00082">
    <property type="entry name" value="HisKA"/>
    <property type="match status" value="1"/>
</dbReference>
<dbReference type="SUPFAM" id="SSF47384">
    <property type="entry name" value="Homodimeric domain of signal transducing histidine kinase"/>
    <property type="match status" value="1"/>
</dbReference>
<accession>A0A4R5C226</accession>
<evidence type="ECO:0000256" key="4">
    <source>
        <dbReference type="SAM" id="Phobius"/>
    </source>
</evidence>
<dbReference type="GO" id="GO:0000155">
    <property type="term" value="F:phosphorelay sensor kinase activity"/>
    <property type="evidence" value="ECO:0007669"/>
    <property type="project" value="InterPro"/>
</dbReference>
<organism evidence="6 7">
    <name type="scientific">Flavobacterium cellulosilyticum</name>
    <dbReference type="NCBI Taxonomy" id="2541731"/>
    <lineage>
        <taxon>Bacteria</taxon>
        <taxon>Pseudomonadati</taxon>
        <taxon>Bacteroidota</taxon>
        <taxon>Flavobacteriia</taxon>
        <taxon>Flavobacteriales</taxon>
        <taxon>Flavobacteriaceae</taxon>
        <taxon>Flavobacterium</taxon>
    </lineage>
</organism>
<dbReference type="EMBL" id="SMFK01000024">
    <property type="protein sequence ID" value="TDD93658.1"/>
    <property type="molecule type" value="Genomic_DNA"/>
</dbReference>
<keyword evidence="3" id="KW-0175">Coiled coil</keyword>
<keyword evidence="4" id="KW-0472">Membrane</keyword>
<feature type="coiled-coil region" evidence="3">
    <location>
        <begin position="223"/>
        <end position="266"/>
    </location>
</feature>
<gene>
    <name evidence="6" type="ORF">E0F76_18650</name>
</gene>
<keyword evidence="4" id="KW-0812">Transmembrane</keyword>
<proteinExistence type="predicted"/>
<name>A0A4R5C226_9FLAO</name>
<comment type="catalytic activity">
    <reaction evidence="1">
        <text>ATP + protein L-histidine = ADP + protein N-phospho-L-histidine.</text>
        <dbReference type="EC" id="2.7.13.3"/>
    </reaction>
</comment>